<dbReference type="AlphaFoldDB" id="A0A919B308"/>
<feature type="transmembrane region" description="Helical" evidence="2">
    <location>
        <begin position="175"/>
        <end position="204"/>
    </location>
</feature>
<accession>A0A919B308</accession>
<evidence type="ECO:0000313" key="5">
    <source>
        <dbReference type="Proteomes" id="UP000638313"/>
    </source>
</evidence>
<keyword evidence="2" id="KW-0812">Transmembrane</keyword>
<feature type="transmembrane region" description="Helical" evidence="2">
    <location>
        <begin position="91"/>
        <end position="112"/>
    </location>
</feature>
<sequence>MPYPQQPYPQQPMAPYPGPAGMAVPAPAGGIDLRRGMPTTLMVLLGVYALLSPVGIYGNARAREVYDDLLGQSSVADWTTKVNDADTLSSVLGFVSFLVMVPTIILWTMWFYRMRRNAEVFAPGTQRLARGWAGGAWFTPVVNFWFPKQIANDIYRASAPGGPQSAPKGLLNGWWAAWVAVQVAACVSAVVSFVSGIQLAASAANAFADEDEMRSALETMKTGLLISDVACVLYPVAGVLAILVVRQLMGLQGQRLAAGPGAPGVPGGPGAGWQAAPAAPYGAPAAPPVPPAQNPFGNGPAGS</sequence>
<evidence type="ECO:0000313" key="4">
    <source>
        <dbReference type="EMBL" id="GHF48298.1"/>
    </source>
</evidence>
<dbReference type="Pfam" id="PF14219">
    <property type="entry name" value="DUF4328"/>
    <property type="match status" value="1"/>
</dbReference>
<keyword evidence="5" id="KW-1185">Reference proteome</keyword>
<proteinExistence type="predicted"/>
<feature type="transmembrane region" description="Helical" evidence="2">
    <location>
        <begin position="41"/>
        <end position="60"/>
    </location>
</feature>
<evidence type="ECO:0000256" key="2">
    <source>
        <dbReference type="SAM" id="Phobius"/>
    </source>
</evidence>
<feature type="transmembrane region" description="Helical" evidence="2">
    <location>
        <begin position="224"/>
        <end position="245"/>
    </location>
</feature>
<evidence type="ECO:0000256" key="1">
    <source>
        <dbReference type="SAM" id="MobiDB-lite"/>
    </source>
</evidence>
<name>A0A919B308_9ACTN</name>
<dbReference type="EMBL" id="BNBD01000005">
    <property type="protein sequence ID" value="GHF48298.1"/>
    <property type="molecule type" value="Genomic_DNA"/>
</dbReference>
<organism evidence="4 5">
    <name type="scientific">Streptomyces mashuensis</name>
    <dbReference type="NCBI Taxonomy" id="33904"/>
    <lineage>
        <taxon>Bacteria</taxon>
        <taxon>Bacillati</taxon>
        <taxon>Actinomycetota</taxon>
        <taxon>Actinomycetes</taxon>
        <taxon>Kitasatosporales</taxon>
        <taxon>Streptomycetaceae</taxon>
        <taxon>Streptomyces</taxon>
    </lineage>
</organism>
<feature type="region of interest" description="Disordered" evidence="1">
    <location>
        <begin position="264"/>
        <end position="303"/>
    </location>
</feature>
<dbReference type="RefSeq" id="WP_229891053.1">
    <property type="nucleotide sequence ID" value="NZ_BNBD01000005.1"/>
</dbReference>
<reference evidence="4" key="2">
    <citation type="submission" date="2020-09" db="EMBL/GenBank/DDBJ databases">
        <authorList>
            <person name="Sun Q."/>
            <person name="Ohkuma M."/>
        </authorList>
    </citation>
    <scope>NUCLEOTIDE SEQUENCE</scope>
    <source>
        <strain evidence="4">JCM 4059</strain>
    </source>
</reference>
<feature type="domain" description="DUF4328" evidence="3">
    <location>
        <begin position="80"/>
        <end position="248"/>
    </location>
</feature>
<protein>
    <recommendedName>
        <fullName evidence="3">DUF4328 domain-containing protein</fullName>
    </recommendedName>
</protein>
<dbReference type="Proteomes" id="UP000638313">
    <property type="component" value="Unassembled WGS sequence"/>
</dbReference>
<keyword evidence="2" id="KW-0472">Membrane</keyword>
<comment type="caution">
    <text evidence="4">The sequence shown here is derived from an EMBL/GenBank/DDBJ whole genome shotgun (WGS) entry which is preliminary data.</text>
</comment>
<keyword evidence="2" id="KW-1133">Transmembrane helix</keyword>
<evidence type="ECO:0000259" key="3">
    <source>
        <dbReference type="Pfam" id="PF14219"/>
    </source>
</evidence>
<gene>
    <name evidence="4" type="ORF">GCM10010218_32220</name>
</gene>
<reference evidence="4" key="1">
    <citation type="journal article" date="2014" name="Int. J. Syst. Evol. Microbiol.">
        <title>Complete genome sequence of Corynebacterium casei LMG S-19264T (=DSM 44701T), isolated from a smear-ripened cheese.</title>
        <authorList>
            <consortium name="US DOE Joint Genome Institute (JGI-PGF)"/>
            <person name="Walter F."/>
            <person name="Albersmeier A."/>
            <person name="Kalinowski J."/>
            <person name="Ruckert C."/>
        </authorList>
    </citation>
    <scope>NUCLEOTIDE SEQUENCE</scope>
    <source>
        <strain evidence="4">JCM 4059</strain>
    </source>
</reference>
<feature type="compositionally biased region" description="Low complexity" evidence="1">
    <location>
        <begin position="272"/>
        <end position="284"/>
    </location>
</feature>
<dbReference type="InterPro" id="IPR025565">
    <property type="entry name" value="DUF4328"/>
</dbReference>